<sequence>MLFLLTLAWTLTQALHDLQVPDLETTISTHFCVSNHEGTPQTVFLQHPRYQSRTVEISSESIAINGNAHSRPTILESEQAKGTLLHVTNSTTSFTNLAFQSLTARILTVTDHSECLVANSKISVIEDVSPIECSDSTVRVMKSEFDFASTQNHSPSLSTTASLSSFMSFHSCSFSDIVVTSPVSFISCSSIQTSQTDRCDFRNISHCTTFLQSSFSPLFHNVSVLNSHFSDCENVLFGGVVRDTEDRTSLLAANTTFTRSRSTYTNITGESFGPTTTTARVVDVDHRYQQCTFTRCHAENISGGGIRCESGASLAVDNCTFVECKSTRTVDGDTTNGGGIFMSGEFVGGGASVTRSIFSKCQGIQGGAMKLVRPTHLVIQYCNTSECLAVETLSPPLVNPWGGGIGLTGMPLASVLSNIRFEDCRSGKTAACLDNNDASGSITYSNLLFARGECREGNVIFSSIDGDPEITFFSCTFFSNVATDTLSGKVNGTTKDMAIGNDIRFHVYPVWERVLKSRSSFVNCFSTSAFPKIAYGWGTLVVDFSTFEEGNDTLFDIHLPTPGVVVSVEAGEDEPGCGSGSNPKCHSIGFTGEFRLADAVTSVLVEGGRYDEIRSFDVGSKPAFFSSNGDEYPVVSFTPQSGEDRFMELGVGTLSLSFFTFVPCETASIVKVVGAGTLTIESCQFQNEAGLIPIVEANIIEMGEGTALLKKVAFVGISFNQGSFMRCSGDVTKLEIQECVFTGISGTAGPLISFERLSEGGEFIVNNSKLHGSDVSDSIGGITTTNVKTVTITSTTFVHLTDETQKAAISIGSCTASLTLSDLLLEDCSGSEASSLFVTSSVTLTHPIADSFSTTDAPISSVESDTTTAFLLQPNPIVINPTDGLDTFFCWKESTGCVSLSSLTRHLGKSISVAISAAGTFLESSLSLEDRTLLVSGNGKSSTTFQNSGGIDSSLIVQTSGSLTMSHIHFTILPAQATTTRSASFFSITGGSFSLTSVSFTPMSFSSSKSLIRLTGASSITLDTIDFSGMATEDSGSVLHSTSTGTIALSSVSFSSCNCGASQKGQSVFIERSFIPGCVSMTSVQVSSAGTVGSHDIFLKGSNIASTVAQSWESLIGAEDTLTPSVMDRVVGEEDNSLVKSGPLAYVRYPHTDGSMHVDGSFWDHESCGKEKLPCKSFEFVHSKLNTPNQKVVFLSSYTLSGEINSLTLGSILTTELAHTVSTDQTTQFVVQAGPLSFEAINILLPTAISKSLFVVKASVLTIASSVTIQNALSASTHQAPLFSLASGTLQMTGTQLIFQPIFVSTASFIEQTSGNLELNGVAIQNISKSAGDGSVLISTLSSITDKAAIPQSEMEELCSCGPAMKGEWVFVEGHTFKSLLKPEFWTMTIADLMWDSPNRLWGADSNEAESSLYRSISLLYHLLPYRQHTIHVGTGGRDEDGCGSSTWKCLTLNRARDHLSGSTPFTLSIDTEASHSDGLAISSETTIKGDPATSKLLVGAAGCLSVSASTLSLSQLILDGSSVGRQSSLLALSQTGSIDINHCTFTGFKSTADGAVFSSALGAGNSVAIANTAFTSCSSDGNGGALAITLNGGSLTITDTNVTFSSCDGLKGNNVYLVGQDLVTTLAKGGLNGIKPSHPESGLFGDDEKSKWIGMDTGAETSSGSLLYYWYPHLDTATSTHVHSSGMDHPLCGVQALPCLKLSHALTNTNSADKFILDSKHSLNEAISITNTATITSNTAGLAVDVQSDGCFSITANTLSVESLTFTTTVLSFDRSLFTITNTGSLALSGSTFTGFSSTVAGSIVSGTVSKSVLIEDCVFTQCRSTEIGGIVSVSLTGSGTISISDNTFTSCTSSKKEGNLGSISSSDLIAFLKTDTLSSIKPSIPTNNGLFGDEEKSKWFGNDTDTGTTGSLL</sequence>
<proteinExistence type="predicted"/>
<keyword evidence="2" id="KW-1185">Reference proteome</keyword>
<evidence type="ECO:0000313" key="1">
    <source>
        <dbReference type="EMBL" id="KAK2954216.1"/>
    </source>
</evidence>
<dbReference type="SUPFAM" id="SSF51126">
    <property type="entry name" value="Pectin lyase-like"/>
    <property type="match status" value="4"/>
</dbReference>
<dbReference type="InterPro" id="IPR006626">
    <property type="entry name" value="PbH1"/>
</dbReference>
<reference evidence="1 2" key="1">
    <citation type="journal article" date="2022" name="bioRxiv">
        <title>Genomics of Preaxostyla Flagellates Illuminates Evolutionary Transitions and the Path Towards Mitochondrial Loss.</title>
        <authorList>
            <person name="Novak L.V.F."/>
            <person name="Treitli S.C."/>
            <person name="Pyrih J."/>
            <person name="Halakuc P."/>
            <person name="Pipaliya S.V."/>
            <person name="Vacek V."/>
            <person name="Brzon O."/>
            <person name="Soukal P."/>
            <person name="Eme L."/>
            <person name="Dacks J.B."/>
            <person name="Karnkowska A."/>
            <person name="Elias M."/>
            <person name="Hampl V."/>
        </authorList>
    </citation>
    <scope>NUCLEOTIDE SEQUENCE [LARGE SCALE GENOMIC DNA]</scope>
    <source>
        <strain evidence="1">NAU3</strain>
        <tissue evidence="1">Gut</tissue>
    </source>
</reference>
<dbReference type="InterPro" id="IPR011050">
    <property type="entry name" value="Pectin_lyase_fold/virulence"/>
</dbReference>
<dbReference type="Proteomes" id="UP001281761">
    <property type="component" value="Unassembled WGS sequence"/>
</dbReference>
<accession>A0ABQ9XP60</accession>
<evidence type="ECO:0000313" key="2">
    <source>
        <dbReference type="Proteomes" id="UP001281761"/>
    </source>
</evidence>
<dbReference type="EMBL" id="JARBJD010000081">
    <property type="protein sequence ID" value="KAK2954216.1"/>
    <property type="molecule type" value="Genomic_DNA"/>
</dbReference>
<dbReference type="SMART" id="SM00710">
    <property type="entry name" value="PbH1"/>
    <property type="match status" value="7"/>
</dbReference>
<comment type="caution">
    <text evidence="1">The sequence shown here is derived from an EMBL/GenBank/DDBJ whole genome shotgun (WGS) entry which is preliminary data.</text>
</comment>
<organism evidence="1 2">
    <name type="scientific">Blattamonas nauphoetae</name>
    <dbReference type="NCBI Taxonomy" id="2049346"/>
    <lineage>
        <taxon>Eukaryota</taxon>
        <taxon>Metamonada</taxon>
        <taxon>Preaxostyla</taxon>
        <taxon>Oxymonadida</taxon>
        <taxon>Blattamonas</taxon>
    </lineage>
</organism>
<gene>
    <name evidence="1" type="ORF">BLNAU_10871</name>
</gene>
<protein>
    <submittedName>
        <fullName evidence="1">Uncharacterized protein</fullName>
    </submittedName>
</protein>
<name>A0ABQ9XP60_9EUKA</name>